<organism evidence="3 4">
    <name type="scientific">Streptococcus macedonicus</name>
    <name type="common">Streptococcus gallolyticus macedonicus</name>
    <dbReference type="NCBI Taxonomy" id="59310"/>
    <lineage>
        <taxon>Bacteria</taxon>
        <taxon>Bacillati</taxon>
        <taxon>Bacillota</taxon>
        <taxon>Bacilli</taxon>
        <taxon>Lactobacillales</taxon>
        <taxon>Streptococcaceae</taxon>
        <taxon>Streptococcus</taxon>
    </lineage>
</organism>
<evidence type="ECO:0000256" key="1">
    <source>
        <dbReference type="SAM" id="Phobius"/>
    </source>
</evidence>
<dbReference type="Pfam" id="PF19700">
    <property type="entry name" value="DUF6198"/>
    <property type="match status" value="1"/>
</dbReference>
<dbReference type="RefSeq" id="WP_142348653.1">
    <property type="nucleotide sequence ID" value="NZ_CP113440.1"/>
</dbReference>
<dbReference type="Proteomes" id="UP001156410">
    <property type="component" value="Chromosome"/>
</dbReference>
<evidence type="ECO:0000313" key="4">
    <source>
        <dbReference type="Proteomes" id="UP001156410"/>
    </source>
</evidence>
<accession>A0AA47FE68</accession>
<dbReference type="GeneID" id="93936443"/>
<evidence type="ECO:0000313" key="5">
    <source>
        <dbReference type="Proteomes" id="UP001209889"/>
    </source>
</evidence>
<evidence type="ECO:0000313" key="2">
    <source>
        <dbReference type="EMBL" id="MCW8678050.1"/>
    </source>
</evidence>
<feature type="transmembrane region" description="Helical" evidence="1">
    <location>
        <begin position="6"/>
        <end position="25"/>
    </location>
</feature>
<proteinExistence type="predicted"/>
<name>A0AA47FE68_STRMC</name>
<evidence type="ECO:0000313" key="3">
    <source>
        <dbReference type="EMBL" id="WAK64273.1"/>
    </source>
</evidence>
<keyword evidence="1" id="KW-1133">Transmembrane helix</keyword>
<dbReference type="EMBL" id="CP113440">
    <property type="protein sequence ID" value="WAK64273.1"/>
    <property type="molecule type" value="Genomic_DNA"/>
</dbReference>
<protein>
    <submittedName>
        <fullName evidence="3">Uncharacterized protein</fullName>
    </submittedName>
</protein>
<sequence length="61" mass="6812">MKNKCYRYFLFFLGLLCNGFGVTFIRKAALGTTPIATLSLIFSKITLGKFTIMVSMILILA</sequence>
<dbReference type="EMBL" id="JAPHJC010000019">
    <property type="protein sequence ID" value="MCW8678050.1"/>
    <property type="molecule type" value="Genomic_DNA"/>
</dbReference>
<reference evidence="3" key="2">
    <citation type="submission" date="2022-11" db="EMBL/GenBank/DDBJ databases">
        <authorList>
            <person name="Johnson J.D."/>
        </authorList>
    </citation>
    <scope>NUCLEOTIDE SEQUENCE</scope>
    <source>
        <strain evidence="2">E28</strain>
        <strain evidence="3">E37</strain>
    </source>
</reference>
<keyword evidence="1" id="KW-0812">Transmembrane</keyword>
<feature type="transmembrane region" description="Helical" evidence="1">
    <location>
        <begin position="37"/>
        <end position="60"/>
    </location>
</feature>
<keyword evidence="1" id="KW-0472">Membrane</keyword>
<dbReference type="Proteomes" id="UP001209889">
    <property type="component" value="Unassembled WGS sequence"/>
</dbReference>
<reference evidence="2" key="3">
    <citation type="submission" date="2024-05" db="EMBL/GenBank/DDBJ databases">
        <title>Streptococcus macedonicus and Acinetobacter baumannii: co-inhabitants of the cheese production environment.</title>
        <authorList>
            <person name="Johnson J."/>
            <person name="Curtin C."/>
            <person name="Waite-Cusic J."/>
        </authorList>
    </citation>
    <scope>NUCLEOTIDE SEQUENCE</scope>
    <source>
        <strain evidence="2">E28</strain>
    </source>
</reference>
<dbReference type="InterPro" id="IPR038750">
    <property type="entry name" value="YczE/YyaS-like"/>
</dbReference>
<keyword evidence="5" id="KW-1185">Reference proteome</keyword>
<dbReference type="AlphaFoldDB" id="A0AA47FE68"/>
<gene>
    <name evidence="3" type="ORF">OQG81_05505</name>
    <name evidence="2" type="ORF">OQH01_05885</name>
</gene>
<reference evidence="3" key="1">
    <citation type="submission" date="2022-11" db="EMBL/GenBank/DDBJ databases">
        <title>Streptococcus macedonicus and Acinetobacter baumannii: co-inhabitants of the cheese production environment.</title>
        <authorList>
            <person name="Johnson J."/>
        </authorList>
    </citation>
    <scope>NUCLEOTIDE SEQUENCE</scope>
    <source>
        <strain evidence="3">E37</strain>
    </source>
</reference>